<dbReference type="PANTHER" id="PTHR11963">
    <property type="entry name" value="LEUCINE AMINOPEPTIDASE-RELATED"/>
    <property type="match status" value="1"/>
</dbReference>
<dbReference type="Gene3D" id="3.40.630.10">
    <property type="entry name" value="Zn peptidases"/>
    <property type="match status" value="1"/>
</dbReference>
<gene>
    <name evidence="8" type="primary">pepA</name>
    <name evidence="10" type="ORF">HHL28_04330</name>
</gene>
<dbReference type="Proteomes" id="UP000501891">
    <property type="component" value="Chromosome"/>
</dbReference>
<keyword evidence="7 8" id="KW-0464">Manganese</keyword>
<evidence type="ECO:0000256" key="7">
    <source>
        <dbReference type="ARBA" id="ARBA00023211"/>
    </source>
</evidence>
<feature type="binding site" evidence="8">
    <location>
        <position position="346"/>
    </location>
    <ligand>
        <name>Mn(2+)</name>
        <dbReference type="ChEBI" id="CHEBI:29035"/>
        <label>2</label>
    </ligand>
</feature>
<dbReference type="NCBIfam" id="NF002075">
    <property type="entry name" value="PRK00913.2-2"/>
    <property type="match status" value="1"/>
</dbReference>
<comment type="catalytic activity">
    <reaction evidence="2 8">
        <text>Release of an N-terminal amino acid, preferentially leucine, but not glutamic or aspartic acids.</text>
        <dbReference type="EC" id="3.4.11.10"/>
    </reaction>
</comment>
<dbReference type="InterPro" id="IPR000819">
    <property type="entry name" value="Peptidase_M17_C"/>
</dbReference>
<comment type="catalytic activity">
    <reaction evidence="1 8">
        <text>Release of an N-terminal amino acid, Xaa-|-Yaa-, in which Xaa is preferably Leu, but may be other amino acids including Pro although not Arg or Lys, and Yaa may be Pro. Amino acid amides and methyl esters are also readily hydrolyzed, but rates on arylamides are exceedingly low.</text>
        <dbReference type="EC" id="3.4.11.1"/>
    </reaction>
</comment>
<dbReference type="SUPFAM" id="SSF52949">
    <property type="entry name" value="Macro domain-like"/>
    <property type="match status" value="1"/>
</dbReference>
<feature type="domain" description="Cytosol aminopeptidase" evidence="9">
    <location>
        <begin position="342"/>
        <end position="349"/>
    </location>
</feature>
<evidence type="ECO:0000256" key="6">
    <source>
        <dbReference type="ARBA" id="ARBA00022801"/>
    </source>
</evidence>
<dbReference type="NCBIfam" id="NF002083">
    <property type="entry name" value="PRK00913.3-5"/>
    <property type="match status" value="1"/>
</dbReference>
<evidence type="ECO:0000256" key="2">
    <source>
        <dbReference type="ARBA" id="ARBA00000967"/>
    </source>
</evidence>
<dbReference type="GO" id="GO:0030145">
    <property type="term" value="F:manganese ion binding"/>
    <property type="evidence" value="ECO:0007669"/>
    <property type="project" value="UniProtKB-UniRule"/>
</dbReference>
<comment type="similarity">
    <text evidence="3 8">Belongs to the peptidase M17 family.</text>
</comment>
<evidence type="ECO:0000256" key="1">
    <source>
        <dbReference type="ARBA" id="ARBA00000135"/>
    </source>
</evidence>
<proteinExistence type="inferred from homology"/>
<dbReference type="Pfam" id="PF00883">
    <property type="entry name" value="Peptidase_M17"/>
    <property type="match status" value="1"/>
</dbReference>
<keyword evidence="4 8" id="KW-0031">Aminopeptidase</keyword>
<dbReference type="PROSITE" id="PS00631">
    <property type="entry name" value="CYTOSOL_AP"/>
    <property type="match status" value="1"/>
</dbReference>
<dbReference type="GO" id="GO:0005737">
    <property type="term" value="C:cytoplasm"/>
    <property type="evidence" value="ECO:0007669"/>
    <property type="project" value="UniProtKB-SubCell"/>
</dbReference>
<dbReference type="NCBIfam" id="NF002077">
    <property type="entry name" value="PRK00913.2-4"/>
    <property type="match status" value="1"/>
</dbReference>
<protein>
    <recommendedName>
        <fullName evidence="8">Probable cytosol aminopeptidase</fullName>
        <ecNumber evidence="8">3.4.11.1</ecNumber>
    </recommendedName>
    <alternativeName>
        <fullName evidence="8">Leucine aminopeptidase</fullName>
        <shortName evidence="8">LAP</shortName>
        <ecNumber evidence="8">3.4.11.10</ecNumber>
    </alternativeName>
    <alternativeName>
        <fullName evidence="8">Leucyl aminopeptidase</fullName>
    </alternativeName>
</protein>
<keyword evidence="5 8" id="KW-0645">Protease</keyword>
<dbReference type="HAMAP" id="MF_00181">
    <property type="entry name" value="Cytosol_peptidase_M17"/>
    <property type="match status" value="1"/>
</dbReference>
<feature type="binding site" evidence="8">
    <location>
        <position position="262"/>
    </location>
    <ligand>
        <name>Mn(2+)</name>
        <dbReference type="ChEBI" id="CHEBI:29035"/>
        <label>2</label>
    </ligand>
</feature>
<dbReference type="InterPro" id="IPR023042">
    <property type="entry name" value="Peptidase_M17_leu_NH2_pept"/>
</dbReference>
<dbReference type="Gene3D" id="3.40.220.10">
    <property type="entry name" value="Leucine Aminopeptidase, subunit E, domain 1"/>
    <property type="match status" value="1"/>
</dbReference>
<keyword evidence="6 8" id="KW-0378">Hydrolase</keyword>
<keyword evidence="8" id="KW-0479">Metal-binding</keyword>
<evidence type="ECO:0000256" key="3">
    <source>
        <dbReference type="ARBA" id="ARBA00009528"/>
    </source>
</evidence>
<evidence type="ECO:0000256" key="4">
    <source>
        <dbReference type="ARBA" id="ARBA00022438"/>
    </source>
</evidence>
<dbReference type="EC" id="3.4.11.1" evidence="8"/>
<dbReference type="NCBIfam" id="NF002073">
    <property type="entry name" value="PRK00913.1-2"/>
    <property type="match status" value="1"/>
</dbReference>
<evidence type="ECO:0000256" key="8">
    <source>
        <dbReference type="HAMAP-Rule" id="MF_00181"/>
    </source>
</evidence>
<sequence length="497" mass="52064">MKISFSPLALPKAGVIAVTVAADRKLGGFGQDLDQRTGGLLTRAMESGRFSGKADEVLSVLAPTGVESPRILLVGIGKPADGTALTANNTGSAAIAGLLASGETEVAIAADAHEGAALAGAELAVEIAFGALSRSYRFDKYKTKTPEDKKPSLKKVTVLTADAGAAKKLWPRHEALADGVFLARDLVSEPGNVIYPESLADRCLELRDLGVEVEVLDEKKMRKLGMGALLGVGQGSTRPPRLVVMRWNGGAQGDAPVAFVGKGITFDTGGISIKPAANMEDMKWDMAGSGAVVGLMAALAGRKAKANVVGVVALAENMPDGNAQRPGDIVTSMSGQTIEVLNTDAEGRLVLADALWYTQATFKPKFMVNLATLTGAIIVSLGNEHAGLFSNNDELADKLAASGKKAGEMLWRMPLAPAYDKDIDSDAADMKNIGRPMTAGSIIGAQFLQRFVNNVPWAHLDIAGTAWSKTDRGYIPKGATAFGVRLLDRLVADHYEG</sequence>
<dbReference type="KEGG" id="acru:HHL28_04330"/>
<dbReference type="SUPFAM" id="SSF53187">
    <property type="entry name" value="Zn-dependent exopeptidases"/>
    <property type="match status" value="1"/>
</dbReference>
<organism evidence="10 11">
    <name type="scientific">Aerophototrophica crusticola</name>
    <dbReference type="NCBI Taxonomy" id="1709002"/>
    <lineage>
        <taxon>Bacteria</taxon>
        <taxon>Pseudomonadati</taxon>
        <taxon>Pseudomonadota</taxon>
        <taxon>Alphaproteobacteria</taxon>
        <taxon>Rhodospirillales</taxon>
        <taxon>Rhodospirillaceae</taxon>
        <taxon>Aerophototrophica</taxon>
    </lineage>
</organism>
<dbReference type="PANTHER" id="PTHR11963:SF23">
    <property type="entry name" value="CYTOSOL AMINOPEPTIDASE"/>
    <property type="match status" value="1"/>
</dbReference>
<comment type="subcellular location">
    <subcellularLocation>
        <location evidence="8">Cytoplasm</location>
    </subcellularLocation>
</comment>
<dbReference type="GO" id="GO:0070006">
    <property type="term" value="F:metalloaminopeptidase activity"/>
    <property type="evidence" value="ECO:0007669"/>
    <property type="project" value="InterPro"/>
</dbReference>
<feature type="active site" evidence="8">
    <location>
        <position position="348"/>
    </location>
</feature>
<reference evidence="10" key="1">
    <citation type="submission" date="2020-04" db="EMBL/GenBank/DDBJ databases">
        <title>A desert anoxygenic phototrophic bacterium fixes CO2 using RubisCO under aerobic conditions.</title>
        <authorList>
            <person name="Tang K."/>
        </authorList>
    </citation>
    <scope>NUCLEOTIDE SEQUENCE [LARGE SCALE GENOMIC DNA]</scope>
    <source>
        <strain evidence="10">MIMtkB3</strain>
    </source>
</reference>
<dbReference type="Pfam" id="PF02789">
    <property type="entry name" value="Peptidase_M17_N"/>
    <property type="match status" value="1"/>
</dbReference>
<feature type="binding site" evidence="8">
    <location>
        <position position="267"/>
    </location>
    <ligand>
        <name>Mn(2+)</name>
        <dbReference type="ChEBI" id="CHEBI:29035"/>
        <label>2</label>
    </ligand>
</feature>
<evidence type="ECO:0000256" key="5">
    <source>
        <dbReference type="ARBA" id="ARBA00022670"/>
    </source>
</evidence>
<feature type="binding site" evidence="8">
    <location>
        <position position="344"/>
    </location>
    <ligand>
        <name>Mn(2+)</name>
        <dbReference type="ChEBI" id="CHEBI:29035"/>
        <label>1</label>
    </ligand>
</feature>
<accession>A0A858R5T2</accession>
<keyword evidence="11" id="KW-1185">Reference proteome</keyword>
<dbReference type="AlphaFoldDB" id="A0A858R5T2"/>
<comment type="function">
    <text evidence="8">Presumably involved in the processing and regular turnover of intracellular proteins. Catalyzes the removal of unsubstituted N-terminal amino acids from various peptides.</text>
</comment>
<dbReference type="GO" id="GO:0006508">
    <property type="term" value="P:proteolysis"/>
    <property type="evidence" value="ECO:0007669"/>
    <property type="project" value="UniProtKB-KW"/>
</dbReference>
<feature type="binding site" evidence="8">
    <location>
        <position position="346"/>
    </location>
    <ligand>
        <name>Mn(2+)</name>
        <dbReference type="ChEBI" id="CHEBI:29035"/>
        <label>1</label>
    </ligand>
</feature>
<dbReference type="InterPro" id="IPR043472">
    <property type="entry name" value="Macro_dom-like"/>
</dbReference>
<dbReference type="EMBL" id="CP051775">
    <property type="protein sequence ID" value="QJE72426.1"/>
    <property type="molecule type" value="Genomic_DNA"/>
</dbReference>
<dbReference type="InterPro" id="IPR008283">
    <property type="entry name" value="Peptidase_M17_N"/>
</dbReference>
<dbReference type="EC" id="3.4.11.10" evidence="8"/>
<keyword evidence="8" id="KW-0963">Cytoplasm</keyword>
<name>A0A858R5T2_9PROT</name>
<evidence type="ECO:0000313" key="10">
    <source>
        <dbReference type="EMBL" id="QJE72426.1"/>
    </source>
</evidence>
<evidence type="ECO:0000259" key="9">
    <source>
        <dbReference type="PROSITE" id="PS00631"/>
    </source>
</evidence>
<feature type="binding site" evidence="8">
    <location>
        <position position="267"/>
    </location>
    <ligand>
        <name>Mn(2+)</name>
        <dbReference type="ChEBI" id="CHEBI:29035"/>
        <label>1</label>
    </ligand>
</feature>
<feature type="active site" evidence="8">
    <location>
        <position position="274"/>
    </location>
</feature>
<dbReference type="PRINTS" id="PR00481">
    <property type="entry name" value="LAMNOPPTDASE"/>
</dbReference>
<dbReference type="InterPro" id="IPR011356">
    <property type="entry name" value="Leucine_aapep/pepB"/>
</dbReference>
<dbReference type="CDD" id="cd00433">
    <property type="entry name" value="Peptidase_M17"/>
    <property type="match status" value="1"/>
</dbReference>
<feature type="binding site" evidence="8">
    <location>
        <position position="285"/>
    </location>
    <ligand>
        <name>Mn(2+)</name>
        <dbReference type="ChEBI" id="CHEBI:29035"/>
        <label>2</label>
    </ligand>
</feature>
<evidence type="ECO:0000313" key="11">
    <source>
        <dbReference type="Proteomes" id="UP000501891"/>
    </source>
</evidence>
<comment type="cofactor">
    <cofactor evidence="8">
        <name>Mn(2+)</name>
        <dbReference type="ChEBI" id="CHEBI:29035"/>
    </cofactor>
    <text evidence="8">Binds 2 manganese ions per subunit.</text>
</comment>
<dbReference type="NCBIfam" id="NF002074">
    <property type="entry name" value="PRK00913.1-4"/>
    <property type="match status" value="1"/>
</dbReference>